<proteinExistence type="predicted"/>
<feature type="compositionally biased region" description="Polar residues" evidence="5">
    <location>
        <begin position="23"/>
        <end position="38"/>
    </location>
</feature>
<feature type="transmembrane region" description="Helical" evidence="6">
    <location>
        <begin position="239"/>
        <end position="259"/>
    </location>
</feature>
<feature type="transmembrane region" description="Helical" evidence="6">
    <location>
        <begin position="489"/>
        <end position="512"/>
    </location>
</feature>
<feature type="transmembrane region" description="Helical" evidence="6">
    <location>
        <begin position="173"/>
        <end position="196"/>
    </location>
</feature>
<feature type="transmembrane region" description="Helical" evidence="6">
    <location>
        <begin position="208"/>
        <end position="227"/>
    </location>
</feature>
<dbReference type="FunFam" id="1.20.1250.20:FF:000088">
    <property type="entry name" value="MFS multidrug transporter, putative"/>
    <property type="match status" value="1"/>
</dbReference>
<dbReference type="PROSITE" id="PS50850">
    <property type="entry name" value="MFS"/>
    <property type="match status" value="1"/>
</dbReference>
<comment type="caution">
    <text evidence="8">The sequence shown here is derived from an EMBL/GenBank/DDBJ whole genome shotgun (WGS) entry which is preliminary data.</text>
</comment>
<feature type="domain" description="Major facilitator superfamily (MFS) profile" evidence="7">
    <location>
        <begin position="86"/>
        <end position="515"/>
    </location>
</feature>
<evidence type="ECO:0000256" key="3">
    <source>
        <dbReference type="ARBA" id="ARBA00022989"/>
    </source>
</evidence>
<dbReference type="InParanoid" id="G7E0P3"/>
<dbReference type="GO" id="GO:0022857">
    <property type="term" value="F:transmembrane transporter activity"/>
    <property type="evidence" value="ECO:0007669"/>
    <property type="project" value="InterPro"/>
</dbReference>
<evidence type="ECO:0000313" key="9">
    <source>
        <dbReference type="Proteomes" id="UP000009131"/>
    </source>
</evidence>
<evidence type="ECO:0000256" key="2">
    <source>
        <dbReference type="ARBA" id="ARBA00022692"/>
    </source>
</evidence>
<evidence type="ECO:0000256" key="6">
    <source>
        <dbReference type="SAM" id="Phobius"/>
    </source>
</evidence>
<feature type="region of interest" description="Disordered" evidence="5">
    <location>
        <begin position="534"/>
        <end position="556"/>
    </location>
</feature>
<feature type="transmembrane region" description="Helical" evidence="6">
    <location>
        <begin position="84"/>
        <end position="104"/>
    </location>
</feature>
<sequence>MSSEKAAQQTEDTTAVPEKTPAKTDNPSPRDPASSTDTLADPTLQRRPSILQRKKTKRTDGKRELTEAEGYEVTGYCFSTPKKWIILSVIFAVQISLNFNASIIGNAIMPISEKYGITEQKARLTQGLLLIFYGLGCELWAAPSEEYGRWPILQLSMLLVNVWQILAARPPTFGALVVARVLGGISSAGGSVTLAVVADLYETEDHQYALLFIVFSSVGGSVLGPIFGSIVQAKLSLQWIFWVQLIVGGVTQALHFFLVPETRSTILLDREAKRRRKSGEDDNIWGPNELREQRLTFNEFAVTFSRPFIMFVCEPIVLCLSLLSGFSDALIFSFLESYSLVFGAYNFSTIALGMAFTPILIGYFLCYFIFIPEIMRQKKAIKKNPDIQPESKLYLLLWLAPLEAIGLLGFAWTSTGPPIPWIAPLLFSALIGIANFAIYFATIDYLFVAYREYAASATGGNGLARDGLAGIATFYSVPLYSNLGQSNPLAWASTLLGILAALVTIPIFVFYWKGDILRERSKFAQSLASDRKLAGSGLPANEKQKDKAEIKEKDQA</sequence>
<comment type="subcellular location">
    <subcellularLocation>
        <location evidence="1">Membrane</location>
        <topology evidence="1">Multi-pass membrane protein</topology>
    </subcellularLocation>
</comment>
<dbReference type="Proteomes" id="UP000009131">
    <property type="component" value="Unassembled WGS sequence"/>
</dbReference>
<dbReference type="InterPro" id="IPR011701">
    <property type="entry name" value="MFS"/>
</dbReference>
<feature type="compositionally biased region" description="Polar residues" evidence="5">
    <location>
        <begin position="1"/>
        <end position="13"/>
    </location>
</feature>
<dbReference type="EMBL" id="BABT02000084">
    <property type="protein sequence ID" value="GAA96403.1"/>
    <property type="molecule type" value="Genomic_DNA"/>
</dbReference>
<evidence type="ECO:0000256" key="5">
    <source>
        <dbReference type="SAM" id="MobiDB-lite"/>
    </source>
</evidence>
<dbReference type="STRING" id="764103.G7E0P3"/>
<feature type="transmembrane region" description="Helical" evidence="6">
    <location>
        <begin position="393"/>
        <end position="413"/>
    </location>
</feature>
<feature type="transmembrane region" description="Helical" evidence="6">
    <location>
        <begin position="308"/>
        <end position="335"/>
    </location>
</feature>
<dbReference type="InterPro" id="IPR036259">
    <property type="entry name" value="MFS_trans_sf"/>
</dbReference>
<dbReference type="Gene3D" id="1.20.1250.20">
    <property type="entry name" value="MFS general substrate transporter like domains"/>
    <property type="match status" value="1"/>
</dbReference>
<dbReference type="AlphaFoldDB" id="G7E0P3"/>
<dbReference type="InterPro" id="IPR020846">
    <property type="entry name" value="MFS_dom"/>
</dbReference>
<reference evidence="8 9" key="1">
    <citation type="journal article" date="2011" name="J. Gen. Appl. Microbiol.">
        <title>Draft genome sequencing of the enigmatic basidiomycete Mixia osmundae.</title>
        <authorList>
            <person name="Nishida H."/>
            <person name="Nagatsuka Y."/>
            <person name="Sugiyama J."/>
        </authorList>
    </citation>
    <scope>NUCLEOTIDE SEQUENCE [LARGE SCALE GENOMIC DNA]</scope>
    <source>
        <strain evidence="9">CBS 9802 / IAM 14324 / JCM 22182 / KY 12970</strain>
    </source>
</reference>
<keyword evidence="2 6" id="KW-0812">Transmembrane</keyword>
<evidence type="ECO:0000259" key="7">
    <source>
        <dbReference type="PROSITE" id="PS50850"/>
    </source>
</evidence>
<evidence type="ECO:0000256" key="1">
    <source>
        <dbReference type="ARBA" id="ARBA00004141"/>
    </source>
</evidence>
<evidence type="ECO:0000313" key="8">
    <source>
        <dbReference type="EMBL" id="GAA96403.1"/>
    </source>
</evidence>
<feature type="transmembrane region" description="Helical" evidence="6">
    <location>
        <begin position="462"/>
        <end position="483"/>
    </location>
</feature>
<dbReference type="OMA" id="HFFIVPE"/>
<feature type="transmembrane region" description="Helical" evidence="6">
    <location>
        <begin position="347"/>
        <end position="372"/>
    </location>
</feature>
<dbReference type="GO" id="GO:0005886">
    <property type="term" value="C:plasma membrane"/>
    <property type="evidence" value="ECO:0007669"/>
    <property type="project" value="TreeGrafter"/>
</dbReference>
<dbReference type="Pfam" id="PF07690">
    <property type="entry name" value="MFS_1"/>
    <property type="match status" value="1"/>
</dbReference>
<gene>
    <name evidence="8" type="primary">Mo03070</name>
    <name evidence="8" type="ORF">E5Q_03070</name>
</gene>
<dbReference type="eggNOG" id="KOG0255">
    <property type="taxonomic scope" value="Eukaryota"/>
</dbReference>
<feature type="transmembrane region" description="Helical" evidence="6">
    <location>
        <begin position="425"/>
        <end position="450"/>
    </location>
</feature>
<dbReference type="PANTHER" id="PTHR23502:SF3">
    <property type="entry name" value="MAJOR FACILITATOR SUPERFAMILY (MFS) PROFILE DOMAIN-CONTAINING PROTEIN-RELATED"/>
    <property type="match status" value="1"/>
</dbReference>
<protein>
    <recommendedName>
        <fullName evidence="7">Major facilitator superfamily (MFS) profile domain-containing protein</fullName>
    </recommendedName>
</protein>
<accession>G7E0P3</accession>
<dbReference type="RefSeq" id="XP_014566478.1">
    <property type="nucleotide sequence ID" value="XM_014710992.1"/>
</dbReference>
<keyword evidence="9" id="KW-1185">Reference proteome</keyword>
<evidence type="ECO:0000256" key="4">
    <source>
        <dbReference type="ARBA" id="ARBA00023136"/>
    </source>
</evidence>
<keyword evidence="3 6" id="KW-1133">Transmembrane helix</keyword>
<reference evidence="8 9" key="2">
    <citation type="journal article" date="2012" name="Open Biol.">
        <title>Characteristics of nucleosomes and linker DNA regions on the genome of the basidiomycete Mixia osmundae revealed by mono- and dinucleosome mapping.</title>
        <authorList>
            <person name="Nishida H."/>
            <person name="Kondo S."/>
            <person name="Matsumoto T."/>
            <person name="Suzuki Y."/>
            <person name="Yoshikawa H."/>
            <person name="Taylor T.D."/>
            <person name="Sugiyama J."/>
        </authorList>
    </citation>
    <scope>NUCLEOTIDE SEQUENCE [LARGE SCALE GENOMIC DNA]</scope>
    <source>
        <strain evidence="9">CBS 9802 / IAM 14324 / JCM 22182 / KY 12970</strain>
    </source>
</reference>
<dbReference type="PANTHER" id="PTHR23502">
    <property type="entry name" value="MAJOR FACILITATOR SUPERFAMILY"/>
    <property type="match status" value="1"/>
</dbReference>
<organism evidence="8 9">
    <name type="scientific">Mixia osmundae (strain CBS 9802 / IAM 14324 / JCM 22182 / KY 12970)</name>
    <dbReference type="NCBI Taxonomy" id="764103"/>
    <lineage>
        <taxon>Eukaryota</taxon>
        <taxon>Fungi</taxon>
        <taxon>Dikarya</taxon>
        <taxon>Basidiomycota</taxon>
        <taxon>Pucciniomycotina</taxon>
        <taxon>Mixiomycetes</taxon>
        <taxon>Mixiales</taxon>
        <taxon>Mixiaceae</taxon>
        <taxon>Mixia</taxon>
    </lineage>
</organism>
<feature type="compositionally biased region" description="Basic and acidic residues" evidence="5">
    <location>
        <begin position="542"/>
        <end position="556"/>
    </location>
</feature>
<dbReference type="SUPFAM" id="SSF103473">
    <property type="entry name" value="MFS general substrate transporter"/>
    <property type="match status" value="1"/>
</dbReference>
<name>G7E0P3_MIXOS</name>
<dbReference type="HOGENOM" id="CLU_008455_0_3_1"/>
<dbReference type="OrthoDB" id="5376138at2759"/>
<feature type="region of interest" description="Disordered" evidence="5">
    <location>
        <begin position="1"/>
        <end position="62"/>
    </location>
</feature>
<keyword evidence="4 6" id="KW-0472">Membrane</keyword>